<name>A0A087RY02_9ARCH</name>
<organism evidence="1 2">
    <name type="scientific">Marine Group I thaumarchaeote SCGC AAA799-P11</name>
    <dbReference type="NCBI Taxonomy" id="1502295"/>
    <lineage>
        <taxon>Archaea</taxon>
        <taxon>Nitrososphaerota</taxon>
        <taxon>Marine Group I</taxon>
    </lineage>
</organism>
<gene>
    <name evidence="1" type="ORF">AAA799P11_01131</name>
</gene>
<keyword evidence="2" id="KW-1185">Reference proteome</keyword>
<accession>A0A087RY02</accession>
<evidence type="ECO:0000313" key="2">
    <source>
        <dbReference type="Proteomes" id="UP000029387"/>
    </source>
</evidence>
<proteinExistence type="predicted"/>
<dbReference type="AlphaFoldDB" id="A0A087RY02"/>
<dbReference type="Proteomes" id="UP000029387">
    <property type="component" value="Unassembled WGS sequence"/>
</dbReference>
<sequence length="32" mass="3786">MVKQNKLKNNGIDFVKQNFKNTAKRTMVYNNV</sequence>
<evidence type="ECO:0000313" key="1">
    <source>
        <dbReference type="EMBL" id="KFM18356.1"/>
    </source>
</evidence>
<protein>
    <submittedName>
        <fullName evidence="1">Uncharacterized protein</fullName>
    </submittedName>
</protein>
<dbReference type="EMBL" id="JOSZ01000019">
    <property type="protein sequence ID" value="KFM18356.1"/>
    <property type="molecule type" value="Genomic_DNA"/>
</dbReference>
<reference evidence="1 2" key="1">
    <citation type="submission" date="2014-06" db="EMBL/GenBank/DDBJ databases">
        <authorList>
            <person name="Ngugi D.K."/>
            <person name="Blom J."/>
            <person name="Alam I."/>
            <person name="Rashid M."/>
            <person name="Baalawi W."/>
            <person name="Zhang G."/>
            <person name="Hikmawan T."/>
            <person name="Guan Y."/>
            <person name="Antunes A."/>
            <person name="Siam R."/>
            <person name="El-Dorry H."/>
            <person name="Bajic V."/>
            <person name="Stingl U."/>
        </authorList>
    </citation>
    <scope>NUCLEOTIDE SEQUENCE [LARGE SCALE GENOMIC DNA]</scope>
    <source>
        <strain evidence="1">SCGC AAA799-P11</strain>
    </source>
</reference>
<comment type="caution">
    <text evidence="1">The sequence shown here is derived from an EMBL/GenBank/DDBJ whole genome shotgun (WGS) entry which is preliminary data.</text>
</comment>